<dbReference type="PANTHER" id="PTHR47165:SF4">
    <property type="entry name" value="OS03G0429900 PROTEIN"/>
    <property type="match status" value="1"/>
</dbReference>
<dbReference type="EMBL" id="CAADRP010001663">
    <property type="protein sequence ID" value="VFU47287.1"/>
    <property type="molecule type" value="Genomic_DNA"/>
</dbReference>
<dbReference type="PANTHER" id="PTHR47165">
    <property type="entry name" value="OS03G0429900 PROTEIN"/>
    <property type="match status" value="1"/>
</dbReference>
<sequence length="400" mass="45241">MVRGQDLTDKREFIIENIRGEELRITLWGDVAKSFDDSDLSNQPSPVIIVFAGFRITEFRGKPNLASTVASLWYFNPEIQEILPYKHYYKDIPVEVHQLPSTTSIQTIDEQLKENRKTIKEILCMDPYQYKSQRFTCKAVIADYDLHRGWWYHSCPICTKSIFDKGTGFKCIEHNEVTPIPWFRVDCIVTDGTDVATFLMVGKTAENFFGSSAHSYVYDKGFIDSIPTPMIEKLQKPKIFQLRFGTFRSVMNRCDIIVANVFDDIIDANSPQHVEPELHDINVPFMKQASASSSAKPLLLHPVTPTPIPPSIAHIATPSQSQTKKHLLFEDDTPLQSLTANTSAEPPIVIPLLDPSASTMPKEDDQPNTSAEPPDVIPLLDPNASTMPKEDHQPKKRRCP</sequence>
<reference evidence="2" key="1">
    <citation type="submission" date="2019-03" db="EMBL/GenBank/DDBJ databases">
        <authorList>
            <person name="Mank J."/>
            <person name="Almeida P."/>
        </authorList>
    </citation>
    <scope>NUCLEOTIDE SEQUENCE</scope>
    <source>
        <strain evidence="2">78183</strain>
    </source>
</reference>
<organism evidence="2">
    <name type="scientific">Salix viminalis</name>
    <name type="common">Common osier</name>
    <name type="synonym">Basket willow</name>
    <dbReference type="NCBI Taxonomy" id="40686"/>
    <lineage>
        <taxon>Eukaryota</taxon>
        <taxon>Viridiplantae</taxon>
        <taxon>Streptophyta</taxon>
        <taxon>Embryophyta</taxon>
        <taxon>Tracheophyta</taxon>
        <taxon>Spermatophyta</taxon>
        <taxon>Magnoliopsida</taxon>
        <taxon>eudicotyledons</taxon>
        <taxon>Gunneridae</taxon>
        <taxon>Pentapetalae</taxon>
        <taxon>rosids</taxon>
        <taxon>fabids</taxon>
        <taxon>Malpighiales</taxon>
        <taxon>Salicaceae</taxon>
        <taxon>Saliceae</taxon>
        <taxon>Salix</taxon>
    </lineage>
</organism>
<name>A0A6N2M013_SALVM</name>
<evidence type="ECO:0000256" key="1">
    <source>
        <dbReference type="SAM" id="MobiDB-lite"/>
    </source>
</evidence>
<dbReference type="SUPFAM" id="SSF50249">
    <property type="entry name" value="Nucleic acid-binding proteins"/>
    <property type="match status" value="2"/>
</dbReference>
<gene>
    <name evidence="2" type="ORF">SVIM_LOCUS303284</name>
</gene>
<feature type="region of interest" description="Disordered" evidence="1">
    <location>
        <begin position="338"/>
        <end position="400"/>
    </location>
</feature>
<evidence type="ECO:0000313" key="2">
    <source>
        <dbReference type="EMBL" id="VFU47287.1"/>
    </source>
</evidence>
<proteinExistence type="predicted"/>
<dbReference type="AlphaFoldDB" id="A0A6N2M013"/>
<evidence type="ECO:0008006" key="3">
    <source>
        <dbReference type="Google" id="ProtNLM"/>
    </source>
</evidence>
<dbReference type="Gene3D" id="2.40.50.140">
    <property type="entry name" value="Nucleic acid-binding proteins"/>
    <property type="match status" value="2"/>
</dbReference>
<accession>A0A6N2M013</accession>
<dbReference type="InterPro" id="IPR012340">
    <property type="entry name" value="NA-bd_OB-fold"/>
</dbReference>
<dbReference type="CDD" id="cd04481">
    <property type="entry name" value="RPA1_DBD_B_like"/>
    <property type="match status" value="1"/>
</dbReference>
<protein>
    <recommendedName>
        <fullName evidence="3">Replication protein A OB domain-containing protein</fullName>
    </recommendedName>
</protein>